<name>A0A291RQS3_9NOCA</name>
<dbReference type="SMART" id="SM00857">
    <property type="entry name" value="Resolvase"/>
    <property type="match status" value="1"/>
</dbReference>
<dbReference type="Pfam" id="PF13408">
    <property type="entry name" value="Zn_ribbon_recom"/>
    <property type="match status" value="1"/>
</dbReference>
<dbReference type="KEGG" id="ntp:CRH09_30305"/>
<evidence type="ECO:0000256" key="2">
    <source>
        <dbReference type="SAM" id="MobiDB-lite"/>
    </source>
</evidence>
<dbReference type="Pfam" id="PF00239">
    <property type="entry name" value="Resolvase"/>
    <property type="match status" value="1"/>
</dbReference>
<dbReference type="GO" id="GO:0003677">
    <property type="term" value="F:DNA binding"/>
    <property type="evidence" value="ECO:0007669"/>
    <property type="project" value="InterPro"/>
</dbReference>
<dbReference type="InterPro" id="IPR011109">
    <property type="entry name" value="DNA_bind_recombinase_dom"/>
</dbReference>
<reference evidence="5 6" key="1">
    <citation type="submission" date="2017-10" db="EMBL/GenBank/DDBJ databases">
        <title>Comparative genomics between pathogenic Norcardia.</title>
        <authorList>
            <person name="Zeng L."/>
        </authorList>
    </citation>
    <scope>NUCLEOTIDE SEQUENCE [LARGE SCALE GENOMIC DNA]</scope>
    <source>
        <strain evidence="5 6">NC_YFY_NT001</strain>
    </source>
</reference>
<dbReference type="InterPro" id="IPR006119">
    <property type="entry name" value="Resolv_N"/>
</dbReference>
<evidence type="ECO:0000259" key="4">
    <source>
        <dbReference type="PROSITE" id="PS51737"/>
    </source>
</evidence>
<dbReference type="InterPro" id="IPR038109">
    <property type="entry name" value="DNA_bind_recomb_sf"/>
</dbReference>
<dbReference type="EMBL" id="CP023778">
    <property type="protein sequence ID" value="ATL69823.1"/>
    <property type="molecule type" value="Genomic_DNA"/>
</dbReference>
<dbReference type="InterPro" id="IPR036162">
    <property type="entry name" value="Resolvase-like_N_sf"/>
</dbReference>
<evidence type="ECO:0000256" key="1">
    <source>
        <dbReference type="SAM" id="Coils"/>
    </source>
</evidence>
<feature type="compositionally biased region" description="Polar residues" evidence="2">
    <location>
        <begin position="11"/>
        <end position="22"/>
    </location>
</feature>
<proteinExistence type="predicted"/>
<accession>A0A291RQS3</accession>
<dbReference type="CDD" id="cd03768">
    <property type="entry name" value="SR_ResInv"/>
    <property type="match status" value="1"/>
</dbReference>
<feature type="coiled-coil region" evidence="1">
    <location>
        <begin position="389"/>
        <end position="416"/>
    </location>
</feature>
<feature type="region of interest" description="Disordered" evidence="2">
    <location>
        <begin position="1"/>
        <end position="22"/>
    </location>
</feature>
<dbReference type="PANTHER" id="PTHR30461">
    <property type="entry name" value="DNA-INVERTASE FROM LAMBDOID PROPHAGE"/>
    <property type="match status" value="1"/>
</dbReference>
<evidence type="ECO:0000259" key="3">
    <source>
        <dbReference type="PROSITE" id="PS51736"/>
    </source>
</evidence>
<dbReference type="InterPro" id="IPR050639">
    <property type="entry name" value="SSR_resolvase"/>
</dbReference>
<feature type="domain" description="Recombinase" evidence="4">
    <location>
        <begin position="184"/>
        <end position="291"/>
    </location>
</feature>
<dbReference type="Gene3D" id="1.10.10.60">
    <property type="entry name" value="Homeodomain-like"/>
    <property type="match status" value="1"/>
</dbReference>
<dbReference type="Pfam" id="PF07508">
    <property type="entry name" value="Recombinase"/>
    <property type="match status" value="1"/>
</dbReference>
<dbReference type="Gene3D" id="3.40.50.1390">
    <property type="entry name" value="Resolvase, N-terminal catalytic domain"/>
    <property type="match status" value="1"/>
</dbReference>
<protein>
    <submittedName>
        <fullName evidence="5">Recombinase family protein</fullName>
    </submittedName>
</protein>
<evidence type="ECO:0000313" key="6">
    <source>
        <dbReference type="Proteomes" id="UP000221961"/>
    </source>
</evidence>
<organism evidence="5 6">
    <name type="scientific">Nocardia terpenica</name>
    <dbReference type="NCBI Taxonomy" id="455432"/>
    <lineage>
        <taxon>Bacteria</taxon>
        <taxon>Bacillati</taxon>
        <taxon>Actinomycetota</taxon>
        <taxon>Actinomycetes</taxon>
        <taxon>Mycobacteriales</taxon>
        <taxon>Nocardiaceae</taxon>
        <taxon>Nocardia</taxon>
    </lineage>
</organism>
<dbReference type="AlphaFoldDB" id="A0A291RQS3"/>
<dbReference type="GO" id="GO:0000150">
    <property type="term" value="F:DNA strand exchange activity"/>
    <property type="evidence" value="ECO:0007669"/>
    <property type="project" value="InterPro"/>
</dbReference>
<keyword evidence="1" id="KW-0175">Coiled coil</keyword>
<dbReference type="Gene3D" id="3.90.1750.20">
    <property type="entry name" value="Putative Large Serine Recombinase, Chain B, Domain 2"/>
    <property type="match status" value="1"/>
</dbReference>
<dbReference type="SUPFAM" id="SSF53041">
    <property type="entry name" value="Resolvase-like"/>
    <property type="match status" value="1"/>
</dbReference>
<dbReference type="PROSITE" id="PS51736">
    <property type="entry name" value="RECOMBINASES_3"/>
    <property type="match status" value="1"/>
</dbReference>
<dbReference type="Proteomes" id="UP000221961">
    <property type="component" value="Chromosome"/>
</dbReference>
<gene>
    <name evidence="5" type="ORF">CRH09_30305</name>
</gene>
<dbReference type="PANTHER" id="PTHR30461:SF23">
    <property type="entry name" value="DNA RECOMBINASE-RELATED"/>
    <property type="match status" value="1"/>
</dbReference>
<dbReference type="InterPro" id="IPR025827">
    <property type="entry name" value="Zn_ribbon_recom_dom"/>
</dbReference>
<feature type="domain" description="Resolvase/invertase-type recombinase catalytic" evidence="3">
    <location>
        <begin position="30"/>
        <end position="176"/>
    </location>
</feature>
<sequence>MGRNGSMAGTKKSSTSRISTGTAAWEQDVRVGTYTRRSTTEDNQPYSIEAQDARLDSYINSQPGWRHTTSFTDDASGASTERPGLQRALQAARAGLIDVLVVYRVDRFSRNLRDLVTLLDELDRAKIVFRSATEPFDTSTPMGRMLVQMLGMFAQFERDTIIDRVIAGMERKAAKGLWKGGKRPYGYRVDKTTQTLVVDEAEAVVVRMIFDLYTCRRLGARAVAAELNARGHRASTGREWSGHHLLRILNSRIYLGELTFRGTTVTDTHPALIDTAAFDHAQAVLEARGESHAHRAANSSDYLLTGRLRCPRCGRAMIGTRATGRSRTYRYYTCFNRARYNSDKCDFTRLDADSVDAAVLEALGNFYRTRHDLISQAITAQQRCHRDSSNDTRIELDAVTAELAKAQQAIERYLNAFENGTLDPELLAGRLSELRAKTGQLITRRDELTAALANEPTAPKPATLDGIADHIADIITNGTRSQAKALIETLVAQVAVTGPDRLVPTFRIPQPGNDIGAGTASAIPAPMESVRAMPRLVDLMRSYSNQGPLTSSLEQLRKRVSDQQESRAPVEPGKPHALKRRLTDTDRTAILAAYEAGASANQLAADFRLGKASILAVLRAGGAAVRKQRRLTNDEIDHAVTSYHNGESLARIGQRLGVAHTTVRTALQRRGIQRRDTHGRLR</sequence>
<dbReference type="PROSITE" id="PS51737">
    <property type="entry name" value="RECOMBINASE_DNA_BIND"/>
    <property type="match status" value="1"/>
</dbReference>
<evidence type="ECO:0000313" key="5">
    <source>
        <dbReference type="EMBL" id="ATL69823.1"/>
    </source>
</evidence>